<protein>
    <submittedName>
        <fullName evidence="1">Uncharacterized protein</fullName>
    </submittedName>
</protein>
<dbReference type="HOGENOM" id="CLU_2661386_0_0_1"/>
<dbReference type="EMBL" id="GL945440">
    <property type="protein sequence ID" value="EGO20433.1"/>
    <property type="molecule type" value="Genomic_DNA"/>
</dbReference>
<accession>F8P7M5</accession>
<dbReference type="GeneID" id="18820842"/>
<feature type="non-terminal residue" evidence="1">
    <location>
        <position position="76"/>
    </location>
</feature>
<gene>
    <name evidence="1" type="ORF">SERLADRAFT_476621</name>
</gene>
<proteinExistence type="predicted"/>
<sequence>MPNQVARNQERMGSFCRTEGCDHELDCITRSSKLDFSTPESCWVQYFVIYTEEKRRKYDEGKTQNVVRLTKRSKSK</sequence>
<dbReference type="AlphaFoldDB" id="F8P7M5"/>
<reference evidence="1" key="1">
    <citation type="submission" date="2011-04" db="EMBL/GenBank/DDBJ databases">
        <title>Evolution of plant cell wall degrading machinery underlies the functional diversity of forest fungi.</title>
        <authorList>
            <consortium name="US DOE Joint Genome Institute (JGI-PGF)"/>
            <person name="Eastwood D.C."/>
            <person name="Floudas D."/>
            <person name="Binder M."/>
            <person name="Majcherczyk A."/>
            <person name="Schneider P."/>
            <person name="Aerts A."/>
            <person name="Asiegbu F.O."/>
            <person name="Baker S.E."/>
            <person name="Barry K."/>
            <person name="Bendiksby M."/>
            <person name="Blumentritt M."/>
            <person name="Coutinho P.M."/>
            <person name="Cullen D."/>
            <person name="Cullen D."/>
            <person name="Gathman A."/>
            <person name="Goodell B."/>
            <person name="Henrissat B."/>
            <person name="Ihrmark K."/>
            <person name="Kauserud H."/>
            <person name="Kohler A."/>
            <person name="LaButti K."/>
            <person name="Lapidus A."/>
            <person name="Lavin J.L."/>
            <person name="Lee Y.-H."/>
            <person name="Lindquist E."/>
            <person name="Lilly W."/>
            <person name="Lucas S."/>
            <person name="Morin E."/>
            <person name="Murat C."/>
            <person name="Oguiza J.A."/>
            <person name="Park J."/>
            <person name="Pisabarro A.G."/>
            <person name="Riley R."/>
            <person name="Rosling A."/>
            <person name="Salamov A."/>
            <person name="Schmidt O."/>
            <person name="Schmutz J."/>
            <person name="Skrede I."/>
            <person name="Stenlid J."/>
            <person name="Wiebenga A."/>
            <person name="Xie X."/>
            <person name="Kues U."/>
            <person name="Hibbett D.S."/>
            <person name="Hoffmeister D."/>
            <person name="Hogberg N."/>
            <person name="Martin F."/>
            <person name="Grigoriev I.V."/>
            <person name="Watkinson S.C."/>
        </authorList>
    </citation>
    <scope>NUCLEOTIDE SEQUENCE</scope>
    <source>
        <strain evidence="1">S7.9</strain>
    </source>
</reference>
<evidence type="ECO:0000313" key="1">
    <source>
        <dbReference type="EMBL" id="EGO20433.1"/>
    </source>
</evidence>
<name>F8P7M5_SERL9</name>
<dbReference type="RefSeq" id="XP_007322399.1">
    <property type="nucleotide sequence ID" value="XM_007322337.1"/>
</dbReference>
<organism>
    <name type="scientific">Serpula lacrymans var. lacrymans (strain S7.9)</name>
    <name type="common">Dry rot fungus</name>
    <dbReference type="NCBI Taxonomy" id="578457"/>
    <lineage>
        <taxon>Eukaryota</taxon>
        <taxon>Fungi</taxon>
        <taxon>Dikarya</taxon>
        <taxon>Basidiomycota</taxon>
        <taxon>Agaricomycotina</taxon>
        <taxon>Agaricomycetes</taxon>
        <taxon>Agaricomycetidae</taxon>
        <taxon>Boletales</taxon>
        <taxon>Coniophorineae</taxon>
        <taxon>Serpulaceae</taxon>
        <taxon>Serpula</taxon>
    </lineage>
</organism>
<dbReference type="Proteomes" id="UP000008064">
    <property type="component" value="Unassembled WGS sequence"/>
</dbReference>
<dbReference type="KEGG" id="sla:SERLADRAFT_476621"/>